<protein>
    <recommendedName>
        <fullName evidence="4">DDE Tnp4 domain-containing protein</fullName>
    </recommendedName>
</protein>
<evidence type="ECO:0000256" key="3">
    <source>
        <dbReference type="SAM" id="MobiDB-lite"/>
    </source>
</evidence>
<name>A0A4S8KN32_DENBC</name>
<dbReference type="OrthoDB" id="3246760at2759"/>
<feature type="region of interest" description="Disordered" evidence="3">
    <location>
        <begin position="32"/>
        <end position="61"/>
    </location>
</feature>
<dbReference type="AlphaFoldDB" id="A0A4S8KN32"/>
<evidence type="ECO:0000256" key="2">
    <source>
        <dbReference type="ARBA" id="ARBA00022723"/>
    </source>
</evidence>
<keyword evidence="2" id="KW-0479">Metal-binding</keyword>
<dbReference type="Proteomes" id="UP000297245">
    <property type="component" value="Unassembled WGS sequence"/>
</dbReference>
<organism evidence="5 6">
    <name type="scientific">Dendrothele bispora (strain CBS 962.96)</name>
    <dbReference type="NCBI Taxonomy" id="1314807"/>
    <lineage>
        <taxon>Eukaryota</taxon>
        <taxon>Fungi</taxon>
        <taxon>Dikarya</taxon>
        <taxon>Basidiomycota</taxon>
        <taxon>Agaricomycotina</taxon>
        <taxon>Agaricomycetes</taxon>
        <taxon>Agaricomycetidae</taxon>
        <taxon>Agaricales</taxon>
        <taxon>Agaricales incertae sedis</taxon>
        <taxon>Dendrothele</taxon>
    </lineage>
</organism>
<dbReference type="GO" id="GO:0046872">
    <property type="term" value="F:metal ion binding"/>
    <property type="evidence" value="ECO:0007669"/>
    <property type="project" value="UniProtKB-KW"/>
</dbReference>
<accession>A0A4S8KN32</accession>
<proteinExistence type="predicted"/>
<dbReference type="Pfam" id="PF13359">
    <property type="entry name" value="DDE_Tnp_4"/>
    <property type="match status" value="1"/>
</dbReference>
<comment type="cofactor">
    <cofactor evidence="1">
        <name>a divalent metal cation</name>
        <dbReference type="ChEBI" id="CHEBI:60240"/>
    </cofactor>
</comment>
<evidence type="ECO:0000259" key="4">
    <source>
        <dbReference type="Pfam" id="PF13359"/>
    </source>
</evidence>
<dbReference type="EMBL" id="ML180610">
    <property type="protein sequence ID" value="THU76989.1"/>
    <property type="molecule type" value="Genomic_DNA"/>
</dbReference>
<sequence length="305" mass="34674">MPSTTPRQQATDALHQLFLAQAIAEVEGSLFSDSDDDLSSDSSSLASSESDSSSDFDDSDLDDIEIPPLSEHILEVMASLHDKRYLQARVPINKSGAQLHLLLTDWKYNQPKIFRSFVRMTPKAFDKLVEAIQHHPVFKQDQMEVEKQVALWAGVGYGTVHNVTKRVILEACCEGNLRQSVLQWPSETEQEQAKQWVENNSCPAWRDGWLMVDGTLVPLYARPAFFGNTWFDRKSNYSMNVQLVTTPDLRIVDFAVGLPGSQHDASAWEETHLFKEHDKLLGKDDFVWADSAYPLRIWCQSPYKR</sequence>
<feature type="domain" description="DDE Tnp4" evidence="4">
    <location>
        <begin position="212"/>
        <end position="304"/>
    </location>
</feature>
<reference evidence="5 6" key="1">
    <citation type="journal article" date="2019" name="Nat. Ecol. Evol.">
        <title>Megaphylogeny resolves global patterns of mushroom evolution.</title>
        <authorList>
            <person name="Varga T."/>
            <person name="Krizsan K."/>
            <person name="Foldi C."/>
            <person name="Dima B."/>
            <person name="Sanchez-Garcia M."/>
            <person name="Sanchez-Ramirez S."/>
            <person name="Szollosi G.J."/>
            <person name="Szarkandi J.G."/>
            <person name="Papp V."/>
            <person name="Albert L."/>
            <person name="Andreopoulos W."/>
            <person name="Angelini C."/>
            <person name="Antonin V."/>
            <person name="Barry K.W."/>
            <person name="Bougher N.L."/>
            <person name="Buchanan P."/>
            <person name="Buyck B."/>
            <person name="Bense V."/>
            <person name="Catcheside P."/>
            <person name="Chovatia M."/>
            <person name="Cooper J."/>
            <person name="Damon W."/>
            <person name="Desjardin D."/>
            <person name="Finy P."/>
            <person name="Geml J."/>
            <person name="Haridas S."/>
            <person name="Hughes K."/>
            <person name="Justo A."/>
            <person name="Karasinski D."/>
            <person name="Kautmanova I."/>
            <person name="Kiss B."/>
            <person name="Kocsube S."/>
            <person name="Kotiranta H."/>
            <person name="LaButti K.M."/>
            <person name="Lechner B.E."/>
            <person name="Liimatainen K."/>
            <person name="Lipzen A."/>
            <person name="Lukacs Z."/>
            <person name="Mihaltcheva S."/>
            <person name="Morgado L.N."/>
            <person name="Niskanen T."/>
            <person name="Noordeloos M.E."/>
            <person name="Ohm R.A."/>
            <person name="Ortiz-Santana B."/>
            <person name="Ovrebo C."/>
            <person name="Racz N."/>
            <person name="Riley R."/>
            <person name="Savchenko A."/>
            <person name="Shiryaev A."/>
            <person name="Soop K."/>
            <person name="Spirin V."/>
            <person name="Szebenyi C."/>
            <person name="Tomsovsky M."/>
            <person name="Tulloss R.E."/>
            <person name="Uehling J."/>
            <person name="Grigoriev I.V."/>
            <person name="Vagvolgyi C."/>
            <person name="Papp T."/>
            <person name="Martin F.M."/>
            <person name="Miettinen O."/>
            <person name="Hibbett D.S."/>
            <person name="Nagy L.G."/>
        </authorList>
    </citation>
    <scope>NUCLEOTIDE SEQUENCE [LARGE SCALE GENOMIC DNA]</scope>
    <source>
        <strain evidence="5 6">CBS 962.96</strain>
    </source>
</reference>
<evidence type="ECO:0000256" key="1">
    <source>
        <dbReference type="ARBA" id="ARBA00001968"/>
    </source>
</evidence>
<keyword evidence="6" id="KW-1185">Reference proteome</keyword>
<feature type="compositionally biased region" description="Acidic residues" evidence="3">
    <location>
        <begin position="52"/>
        <end position="61"/>
    </location>
</feature>
<evidence type="ECO:0000313" key="6">
    <source>
        <dbReference type="Proteomes" id="UP000297245"/>
    </source>
</evidence>
<gene>
    <name evidence="5" type="ORF">K435DRAFT_878449</name>
</gene>
<dbReference type="InterPro" id="IPR027806">
    <property type="entry name" value="HARBI1_dom"/>
</dbReference>
<evidence type="ECO:0000313" key="5">
    <source>
        <dbReference type="EMBL" id="THU76989.1"/>
    </source>
</evidence>
<feature type="compositionally biased region" description="Low complexity" evidence="3">
    <location>
        <begin position="40"/>
        <end position="51"/>
    </location>
</feature>